<feature type="non-terminal residue" evidence="1">
    <location>
        <position position="79"/>
    </location>
</feature>
<dbReference type="Gene3D" id="1.20.58.60">
    <property type="match status" value="1"/>
</dbReference>
<dbReference type="SUPFAM" id="SSF46966">
    <property type="entry name" value="Spectrin repeat"/>
    <property type="match status" value="1"/>
</dbReference>
<dbReference type="GO" id="GO:0016020">
    <property type="term" value="C:membrane"/>
    <property type="evidence" value="ECO:0007669"/>
    <property type="project" value="TreeGrafter"/>
</dbReference>
<dbReference type="GO" id="GO:0045104">
    <property type="term" value="P:intermediate filament cytoskeleton organization"/>
    <property type="evidence" value="ECO:0007669"/>
    <property type="project" value="InterPro"/>
</dbReference>
<dbReference type="GO" id="GO:0005882">
    <property type="term" value="C:intermediate filament"/>
    <property type="evidence" value="ECO:0007669"/>
    <property type="project" value="TreeGrafter"/>
</dbReference>
<dbReference type="GO" id="GO:0042060">
    <property type="term" value="P:wound healing"/>
    <property type="evidence" value="ECO:0007669"/>
    <property type="project" value="TreeGrafter"/>
</dbReference>
<name>A0A564YSG5_HYMDI</name>
<dbReference type="GO" id="GO:0005198">
    <property type="term" value="F:structural molecule activity"/>
    <property type="evidence" value="ECO:0007669"/>
    <property type="project" value="TreeGrafter"/>
</dbReference>
<dbReference type="EMBL" id="CABIJS010000355">
    <property type="protein sequence ID" value="VUZ50165.1"/>
    <property type="molecule type" value="Genomic_DNA"/>
</dbReference>
<accession>A0A564YSG5</accession>
<evidence type="ECO:0000313" key="1">
    <source>
        <dbReference type="EMBL" id="VUZ50165.1"/>
    </source>
</evidence>
<dbReference type="InterPro" id="IPR043197">
    <property type="entry name" value="Plakin"/>
</dbReference>
<evidence type="ECO:0000313" key="2">
    <source>
        <dbReference type="Proteomes" id="UP000321570"/>
    </source>
</evidence>
<organism evidence="1 2">
    <name type="scientific">Hymenolepis diminuta</name>
    <name type="common">Rat tapeworm</name>
    <dbReference type="NCBI Taxonomy" id="6216"/>
    <lineage>
        <taxon>Eukaryota</taxon>
        <taxon>Metazoa</taxon>
        <taxon>Spiralia</taxon>
        <taxon>Lophotrochozoa</taxon>
        <taxon>Platyhelminthes</taxon>
        <taxon>Cestoda</taxon>
        <taxon>Eucestoda</taxon>
        <taxon>Cyclophyllidea</taxon>
        <taxon>Hymenolepididae</taxon>
        <taxon>Hymenolepis</taxon>
    </lineage>
</organism>
<sequence>MLGSSLHLEGHPSFDLIQTYLTSLDSHWAWLLQLTHCLETRLNRTVRFQQFFAEAKEVESFITAKMKQINEFNQASKSE</sequence>
<protein>
    <submittedName>
        <fullName evidence="1">Uncharacterized protein</fullName>
    </submittedName>
</protein>
<dbReference type="Proteomes" id="UP000321570">
    <property type="component" value="Unassembled WGS sequence"/>
</dbReference>
<proteinExistence type="predicted"/>
<dbReference type="GO" id="GO:0005737">
    <property type="term" value="C:cytoplasm"/>
    <property type="evidence" value="ECO:0007669"/>
    <property type="project" value="TreeGrafter"/>
</dbReference>
<dbReference type="PANTHER" id="PTHR23169:SF23">
    <property type="entry name" value="SHORT STOP, ISOFORM H"/>
    <property type="match status" value="1"/>
</dbReference>
<dbReference type="AlphaFoldDB" id="A0A564YSG5"/>
<dbReference type="PANTHER" id="PTHR23169">
    <property type="entry name" value="ENVOPLAKIN"/>
    <property type="match status" value="1"/>
</dbReference>
<gene>
    <name evidence="1" type="ORF">WMSIL1_LOCUS9189</name>
</gene>
<reference evidence="1 2" key="1">
    <citation type="submission" date="2019-07" db="EMBL/GenBank/DDBJ databases">
        <authorList>
            <person name="Jastrzebski P J."/>
            <person name="Paukszto L."/>
            <person name="Jastrzebski P J."/>
        </authorList>
    </citation>
    <scope>NUCLEOTIDE SEQUENCE [LARGE SCALE GENOMIC DNA]</scope>
    <source>
        <strain evidence="1 2">WMS-il1</strain>
    </source>
</reference>
<keyword evidence="2" id="KW-1185">Reference proteome</keyword>